<dbReference type="RefSeq" id="WP_344448495.1">
    <property type="nucleotide sequence ID" value="NZ_BAAATZ010000002.1"/>
</dbReference>
<keyword evidence="2" id="KW-0812">Transmembrane</keyword>
<evidence type="ECO:0000256" key="1">
    <source>
        <dbReference type="SAM" id="MobiDB-lite"/>
    </source>
</evidence>
<evidence type="ECO:0000313" key="3">
    <source>
        <dbReference type="EMBL" id="GAA2719614.1"/>
    </source>
</evidence>
<sequence length="142" mass="14662">MNRPGHRDDQGTATAEVAVALPALVAVVATALWGITAAATRLTCLDALHTAARSAARGEPLSQVRTRALRATPPGTVLTITRTPDSTRLTLTAPFRPPSRLPLPALTFHLTAETPTEPTAPAFPEAPSPAAFPVSSGLRGAS</sequence>
<organism evidence="3 4">
    <name type="scientific">Actinocorallia aurantiaca</name>
    <dbReference type="NCBI Taxonomy" id="46204"/>
    <lineage>
        <taxon>Bacteria</taxon>
        <taxon>Bacillati</taxon>
        <taxon>Actinomycetota</taxon>
        <taxon>Actinomycetes</taxon>
        <taxon>Streptosporangiales</taxon>
        <taxon>Thermomonosporaceae</taxon>
        <taxon>Actinocorallia</taxon>
    </lineage>
</organism>
<evidence type="ECO:0000313" key="4">
    <source>
        <dbReference type="Proteomes" id="UP001501842"/>
    </source>
</evidence>
<dbReference type="EMBL" id="BAAATZ010000002">
    <property type="protein sequence ID" value="GAA2719614.1"/>
    <property type="molecule type" value="Genomic_DNA"/>
</dbReference>
<feature type="transmembrane region" description="Helical" evidence="2">
    <location>
        <begin position="12"/>
        <end position="35"/>
    </location>
</feature>
<accession>A0ABN3TVY2</accession>
<gene>
    <name evidence="3" type="ORF">GCM10010439_05620</name>
</gene>
<evidence type="ECO:0000256" key="2">
    <source>
        <dbReference type="SAM" id="Phobius"/>
    </source>
</evidence>
<reference evidence="3 4" key="1">
    <citation type="journal article" date="2019" name="Int. J. Syst. Evol. Microbiol.">
        <title>The Global Catalogue of Microorganisms (GCM) 10K type strain sequencing project: providing services to taxonomists for standard genome sequencing and annotation.</title>
        <authorList>
            <consortium name="The Broad Institute Genomics Platform"/>
            <consortium name="The Broad Institute Genome Sequencing Center for Infectious Disease"/>
            <person name="Wu L."/>
            <person name="Ma J."/>
        </authorList>
    </citation>
    <scope>NUCLEOTIDE SEQUENCE [LARGE SCALE GENOMIC DNA]</scope>
    <source>
        <strain evidence="3 4">JCM 8201</strain>
    </source>
</reference>
<keyword evidence="4" id="KW-1185">Reference proteome</keyword>
<dbReference type="Proteomes" id="UP001501842">
    <property type="component" value="Unassembled WGS sequence"/>
</dbReference>
<name>A0ABN3TVY2_9ACTN</name>
<keyword evidence="2" id="KW-0472">Membrane</keyword>
<dbReference type="InterPro" id="IPR049790">
    <property type="entry name" value="Rv3655c/TadE"/>
</dbReference>
<dbReference type="NCBIfam" id="NF041390">
    <property type="entry name" value="TadE_Rv3655c"/>
    <property type="match status" value="1"/>
</dbReference>
<keyword evidence="2" id="KW-1133">Transmembrane helix</keyword>
<feature type="compositionally biased region" description="Low complexity" evidence="1">
    <location>
        <begin position="115"/>
        <end position="133"/>
    </location>
</feature>
<evidence type="ECO:0008006" key="5">
    <source>
        <dbReference type="Google" id="ProtNLM"/>
    </source>
</evidence>
<comment type="caution">
    <text evidence="3">The sequence shown here is derived from an EMBL/GenBank/DDBJ whole genome shotgun (WGS) entry which is preliminary data.</text>
</comment>
<proteinExistence type="predicted"/>
<protein>
    <recommendedName>
        <fullName evidence="5">TadE-like protein</fullName>
    </recommendedName>
</protein>
<feature type="region of interest" description="Disordered" evidence="1">
    <location>
        <begin position="115"/>
        <end position="142"/>
    </location>
</feature>